<dbReference type="PANTHER" id="PTHR21327:SF18">
    <property type="entry name" value="3,4-DIHYDROXY-2-BUTANONE 4-PHOSPHATE SYNTHASE"/>
    <property type="match status" value="1"/>
</dbReference>
<gene>
    <name evidence="6" type="ORF">L2299_22620</name>
</gene>
<comment type="pathway">
    <text evidence="2">Cofactor biosynthesis; riboflavin biosynthesis; 2-hydroxy-3-oxobutyl phosphate from D-ribulose 5-phosphate: step 1/1.</text>
</comment>
<keyword evidence="4" id="KW-0686">Riboflavin biosynthesis</keyword>
<evidence type="ECO:0000256" key="4">
    <source>
        <dbReference type="ARBA" id="ARBA00022619"/>
    </source>
</evidence>
<evidence type="ECO:0000256" key="2">
    <source>
        <dbReference type="ARBA" id="ARBA00004904"/>
    </source>
</evidence>
<evidence type="ECO:0000256" key="5">
    <source>
        <dbReference type="ARBA" id="ARBA00022723"/>
    </source>
</evidence>
<evidence type="ECO:0000313" key="6">
    <source>
        <dbReference type="EMBL" id="MDF6103831.1"/>
    </source>
</evidence>
<evidence type="ECO:0000313" key="7">
    <source>
        <dbReference type="Proteomes" id="UP001152308"/>
    </source>
</evidence>
<reference evidence="6" key="2">
    <citation type="submission" date="2022-01" db="EMBL/GenBank/DDBJ databases">
        <authorList>
            <person name="Sanchez-Suarez J."/>
            <person name="Villamil L."/>
            <person name="Diaz L.E."/>
        </authorList>
    </citation>
    <scope>NUCLEOTIDE SEQUENCE</scope>
    <source>
        <strain evidence="6">EUFUS-Z928</strain>
    </source>
</reference>
<dbReference type="InterPro" id="IPR017945">
    <property type="entry name" value="DHBP_synth_RibB-like_a/b_dom"/>
</dbReference>
<dbReference type="Proteomes" id="UP001152308">
    <property type="component" value="Unassembled WGS sequence"/>
</dbReference>
<dbReference type="InterPro" id="IPR000422">
    <property type="entry name" value="DHBP_synthase_RibB"/>
</dbReference>
<sequence>MIRHSSGLVHAVMPSTLLDSLRIPDQPVLTAESSGISFTVAVDAASGIGTGISASDRARTLRVLADPRTTCADLVRPGHVLPIRCSGDESVEMRLWERALRLVTDSGYPPVAVAARLIDDAGEPLDAASAASFALWHGLPVDPVLGP</sequence>
<name>A0ABT6C0G2_9ACTN</name>
<evidence type="ECO:0000256" key="3">
    <source>
        <dbReference type="ARBA" id="ARBA00012153"/>
    </source>
</evidence>
<proteinExistence type="predicted"/>
<accession>A0ABT6C0G2</accession>
<dbReference type="PANTHER" id="PTHR21327">
    <property type="entry name" value="GTP CYCLOHYDROLASE II-RELATED"/>
    <property type="match status" value="1"/>
</dbReference>
<comment type="caution">
    <text evidence="6">The sequence shown here is derived from an EMBL/GenBank/DDBJ whole genome shotgun (WGS) entry which is preliminary data.</text>
</comment>
<keyword evidence="5" id="KW-0479">Metal-binding</keyword>
<evidence type="ECO:0000256" key="1">
    <source>
        <dbReference type="ARBA" id="ARBA00002284"/>
    </source>
</evidence>
<dbReference type="EMBL" id="JAKJLQ010000032">
    <property type="protein sequence ID" value="MDF6103831.1"/>
    <property type="molecule type" value="Genomic_DNA"/>
</dbReference>
<protein>
    <recommendedName>
        <fullName evidence="3">3,4-dihydroxy-2-butanone-4-phosphate synthase</fullName>
        <ecNumber evidence="3">4.1.99.12</ecNumber>
    </recommendedName>
</protein>
<dbReference type="Gene3D" id="3.90.870.10">
    <property type="entry name" value="DHBP synthase"/>
    <property type="match status" value="1"/>
</dbReference>
<organism evidence="6 7">
    <name type="scientific">Gordonia hongkongensis</name>
    <dbReference type="NCBI Taxonomy" id="1701090"/>
    <lineage>
        <taxon>Bacteria</taxon>
        <taxon>Bacillati</taxon>
        <taxon>Actinomycetota</taxon>
        <taxon>Actinomycetes</taxon>
        <taxon>Mycobacteriales</taxon>
        <taxon>Gordoniaceae</taxon>
        <taxon>Gordonia</taxon>
    </lineage>
</organism>
<dbReference type="SUPFAM" id="SSF55821">
    <property type="entry name" value="YrdC/RibB"/>
    <property type="match status" value="1"/>
</dbReference>
<keyword evidence="7" id="KW-1185">Reference proteome</keyword>
<comment type="function">
    <text evidence="1">Catalyzes the conversion of D-ribulose 5-phosphate to formate and 3,4-dihydroxy-2-butanone 4-phosphate.</text>
</comment>
<dbReference type="EC" id="4.1.99.12" evidence="3"/>
<dbReference type="Pfam" id="PF00926">
    <property type="entry name" value="DHBP_synthase"/>
    <property type="match status" value="1"/>
</dbReference>
<reference evidence="6" key="1">
    <citation type="journal article" date="2022" name="Data Brief">
        <title>Draft genome sequence data of Gordonia hongkongensis strain EUFUS-Z928 isolated from the octocoral Eunicea fusca.</title>
        <authorList>
            <person name="Sanchez-Suarez J."/>
            <person name="Diaz L."/>
            <person name="Melo-Bolivar J."/>
            <person name="Villamil L."/>
        </authorList>
    </citation>
    <scope>NUCLEOTIDE SEQUENCE</scope>
    <source>
        <strain evidence="6">EUFUS-Z928</strain>
    </source>
</reference>